<dbReference type="CDD" id="cd03416">
    <property type="entry name" value="CbiX_SirB_N"/>
    <property type="match status" value="1"/>
</dbReference>
<protein>
    <submittedName>
        <fullName evidence="3">Cobalamin biosynthesis protein CbiX</fullName>
    </submittedName>
</protein>
<dbReference type="GO" id="GO:0046872">
    <property type="term" value="F:metal ion binding"/>
    <property type="evidence" value="ECO:0007669"/>
    <property type="project" value="UniProtKB-KW"/>
</dbReference>
<dbReference type="SUPFAM" id="SSF53800">
    <property type="entry name" value="Chelatase"/>
    <property type="match status" value="2"/>
</dbReference>
<dbReference type="PANTHER" id="PTHR33542:SF3">
    <property type="entry name" value="SIROHYDROCHLORIN FERROCHELATASE, CHLOROPLASTIC"/>
    <property type="match status" value="1"/>
</dbReference>
<evidence type="ECO:0000313" key="3">
    <source>
        <dbReference type="EMBL" id="AWB49435.1"/>
    </source>
</evidence>
<dbReference type="AlphaFoldDB" id="A0A2S0UNR4"/>
<dbReference type="InterPro" id="IPR050963">
    <property type="entry name" value="Sirohydro_Cobaltochel/CbiX"/>
</dbReference>
<organism evidence="3 4">
    <name type="scientific">Paragemmobacter aquarius</name>
    <dbReference type="NCBI Taxonomy" id="2169400"/>
    <lineage>
        <taxon>Bacteria</taxon>
        <taxon>Pseudomonadati</taxon>
        <taxon>Pseudomonadota</taxon>
        <taxon>Alphaproteobacteria</taxon>
        <taxon>Rhodobacterales</taxon>
        <taxon>Paracoccaceae</taxon>
        <taxon>Paragemmobacter</taxon>
    </lineage>
</organism>
<dbReference type="EMBL" id="CP028918">
    <property type="protein sequence ID" value="AWB49435.1"/>
    <property type="molecule type" value="Genomic_DNA"/>
</dbReference>
<keyword evidence="4" id="KW-1185">Reference proteome</keyword>
<evidence type="ECO:0000256" key="1">
    <source>
        <dbReference type="ARBA" id="ARBA00022723"/>
    </source>
</evidence>
<reference evidence="3 4" key="1">
    <citation type="submission" date="2018-04" db="EMBL/GenBank/DDBJ databases">
        <title>Genome sequencing of Gemmobacter.</title>
        <authorList>
            <person name="Yi H."/>
            <person name="Baek M.-G."/>
        </authorList>
    </citation>
    <scope>NUCLEOTIDE SEQUENCE [LARGE SCALE GENOMIC DNA]</scope>
    <source>
        <strain evidence="3 4">HYN0069</strain>
    </source>
</reference>
<dbReference type="PANTHER" id="PTHR33542">
    <property type="entry name" value="SIROHYDROCHLORIN FERROCHELATASE, CHLOROPLASTIC"/>
    <property type="match status" value="1"/>
</dbReference>
<name>A0A2S0UNR4_9RHOB</name>
<dbReference type="Pfam" id="PF01903">
    <property type="entry name" value="CbiX"/>
    <property type="match status" value="1"/>
</dbReference>
<dbReference type="OrthoDB" id="7346027at2"/>
<accession>A0A2S0UNR4</accession>
<dbReference type="Gene3D" id="3.40.50.1400">
    <property type="match status" value="2"/>
</dbReference>
<keyword evidence="2" id="KW-0456">Lyase</keyword>
<evidence type="ECO:0000313" key="4">
    <source>
        <dbReference type="Proteomes" id="UP000244496"/>
    </source>
</evidence>
<keyword evidence="1" id="KW-0479">Metal-binding</keyword>
<dbReference type="RefSeq" id="WP_108436252.1">
    <property type="nucleotide sequence ID" value="NZ_CP028918.1"/>
</dbReference>
<sequence>MPAALIISHGQPSDPAPAEAELAALAARVQALMPDWHVASATLATPDALADQIAKAGPQGFAYPMFMADGWFTRDHLPKRLAEAGGTGWQVLDPFGIDEGLQRLTVTLASEAAAARGLAPADTALLLAAHGSFRSPAPARVANAMADRLKRDTGFARVEAAFIDQTPRIVEAAAGFPAGSLVLPFFAAKGGHVIDDLPEALEQAGLKGTLLEPVGLDPRVPALIAAALQSARQATLSSTES</sequence>
<dbReference type="GO" id="GO:0016829">
    <property type="term" value="F:lyase activity"/>
    <property type="evidence" value="ECO:0007669"/>
    <property type="project" value="UniProtKB-KW"/>
</dbReference>
<dbReference type="KEGG" id="geh:HYN69_13845"/>
<gene>
    <name evidence="3" type="ORF">HYN69_13845</name>
</gene>
<dbReference type="InterPro" id="IPR002762">
    <property type="entry name" value="CbiX-like"/>
</dbReference>
<evidence type="ECO:0000256" key="2">
    <source>
        <dbReference type="ARBA" id="ARBA00023239"/>
    </source>
</evidence>
<proteinExistence type="predicted"/>
<dbReference type="Proteomes" id="UP000244496">
    <property type="component" value="Chromosome"/>
</dbReference>